<proteinExistence type="predicted"/>
<comment type="caution">
    <text evidence="1">The sequence shown here is derived from an EMBL/GenBank/DDBJ whole genome shotgun (WGS) entry which is preliminary data.</text>
</comment>
<evidence type="ECO:0000313" key="2">
    <source>
        <dbReference type="Proteomes" id="UP000699462"/>
    </source>
</evidence>
<name>A0A8T0D7F5_9TREM</name>
<accession>A0A8T0D7F5</accession>
<dbReference type="EMBL" id="JTDF01010745">
    <property type="protein sequence ID" value="KAF8563770.1"/>
    <property type="molecule type" value="Genomic_DNA"/>
</dbReference>
<sequence>MNPHPSEPYEHLKATLLKRTTQSEQGRLEQLIGSEELRDQKPSQLLRRLLQMLDGRSMEEALFRQLFLQRLPTSVCTILVSCEKMPLQESADLADEIISIPNIPQFSSVATTL</sequence>
<protein>
    <submittedName>
        <fullName evidence="1">Uncharacterized protein</fullName>
    </submittedName>
</protein>
<dbReference type="OrthoDB" id="6251906at2759"/>
<reference evidence="1 2" key="1">
    <citation type="submission" date="2019-07" db="EMBL/GenBank/DDBJ databases">
        <title>Annotation for the trematode Paragonimus westermani.</title>
        <authorList>
            <person name="Choi Y.-J."/>
        </authorList>
    </citation>
    <scope>NUCLEOTIDE SEQUENCE [LARGE SCALE GENOMIC DNA]</scope>
    <source>
        <strain evidence="1">180907_Pwestermani</strain>
    </source>
</reference>
<dbReference type="PANTHER" id="PTHR33327:SF3">
    <property type="entry name" value="RNA-DIRECTED DNA POLYMERASE"/>
    <property type="match status" value="1"/>
</dbReference>
<gene>
    <name evidence="1" type="ORF">P879_11804</name>
</gene>
<organism evidence="1 2">
    <name type="scientific">Paragonimus westermani</name>
    <dbReference type="NCBI Taxonomy" id="34504"/>
    <lineage>
        <taxon>Eukaryota</taxon>
        <taxon>Metazoa</taxon>
        <taxon>Spiralia</taxon>
        <taxon>Lophotrochozoa</taxon>
        <taxon>Platyhelminthes</taxon>
        <taxon>Trematoda</taxon>
        <taxon>Digenea</taxon>
        <taxon>Plagiorchiida</taxon>
        <taxon>Troglotremata</taxon>
        <taxon>Troglotrematidae</taxon>
        <taxon>Paragonimus</taxon>
    </lineage>
</organism>
<dbReference type="AlphaFoldDB" id="A0A8T0D7F5"/>
<keyword evidence="2" id="KW-1185">Reference proteome</keyword>
<dbReference type="Proteomes" id="UP000699462">
    <property type="component" value="Unassembled WGS sequence"/>
</dbReference>
<evidence type="ECO:0000313" key="1">
    <source>
        <dbReference type="EMBL" id="KAF8563770.1"/>
    </source>
</evidence>
<dbReference type="PANTHER" id="PTHR33327">
    <property type="entry name" value="ENDONUCLEASE"/>
    <property type="match status" value="1"/>
</dbReference>